<evidence type="ECO:0000313" key="1">
    <source>
        <dbReference type="EMBL" id="VDP26835.1"/>
    </source>
</evidence>
<proteinExistence type="predicted"/>
<accession>A0A183J1X3</accession>
<sequence length="105" mass="12465">MKRSRADSQLFLRYIYVESKLWLPLKTGLLLYKARSIAKRFEAGEQSTVLDEFQLTKSQYSSFRADKPLYRAMVSESERRELSKLFPSYKPLNMALDEFQLTERE</sequence>
<organism evidence="3">
    <name type="scientific">Soboliphyme baturini</name>
    <dbReference type="NCBI Taxonomy" id="241478"/>
    <lineage>
        <taxon>Eukaryota</taxon>
        <taxon>Metazoa</taxon>
        <taxon>Ecdysozoa</taxon>
        <taxon>Nematoda</taxon>
        <taxon>Enoplea</taxon>
        <taxon>Dorylaimia</taxon>
        <taxon>Dioctophymatida</taxon>
        <taxon>Dioctophymatoidea</taxon>
        <taxon>Soboliphymatidae</taxon>
        <taxon>Soboliphyme</taxon>
    </lineage>
</organism>
<keyword evidence="2" id="KW-1185">Reference proteome</keyword>
<gene>
    <name evidence="1" type="ORF">SBAD_LOCUS9871</name>
</gene>
<dbReference type="AlphaFoldDB" id="A0A183J1X3"/>
<reference evidence="3" key="1">
    <citation type="submission" date="2016-06" db="UniProtKB">
        <authorList>
            <consortium name="WormBaseParasite"/>
        </authorList>
    </citation>
    <scope>IDENTIFICATION</scope>
</reference>
<evidence type="ECO:0000313" key="3">
    <source>
        <dbReference type="WBParaSite" id="SBAD_0001022201-mRNA-1"/>
    </source>
</evidence>
<reference evidence="1 2" key="2">
    <citation type="submission" date="2018-11" db="EMBL/GenBank/DDBJ databases">
        <authorList>
            <consortium name="Pathogen Informatics"/>
        </authorList>
    </citation>
    <scope>NUCLEOTIDE SEQUENCE [LARGE SCALE GENOMIC DNA]</scope>
</reference>
<dbReference type="WBParaSite" id="SBAD_0001022201-mRNA-1">
    <property type="protein sequence ID" value="SBAD_0001022201-mRNA-1"/>
    <property type="gene ID" value="SBAD_0001022201"/>
</dbReference>
<evidence type="ECO:0000313" key="2">
    <source>
        <dbReference type="Proteomes" id="UP000270296"/>
    </source>
</evidence>
<name>A0A183J1X3_9BILA</name>
<dbReference type="EMBL" id="UZAM01013287">
    <property type="protein sequence ID" value="VDP26835.1"/>
    <property type="molecule type" value="Genomic_DNA"/>
</dbReference>
<dbReference type="Proteomes" id="UP000270296">
    <property type="component" value="Unassembled WGS sequence"/>
</dbReference>
<protein>
    <submittedName>
        <fullName evidence="3">Homeobox domain-containing protein</fullName>
    </submittedName>
</protein>